<organism evidence="1 2">
    <name type="scientific">Saguinus oedipus</name>
    <name type="common">Cotton-top tamarin</name>
    <name type="synonym">Oedipomidas oedipus</name>
    <dbReference type="NCBI Taxonomy" id="9490"/>
    <lineage>
        <taxon>Eukaryota</taxon>
        <taxon>Metazoa</taxon>
        <taxon>Chordata</taxon>
        <taxon>Craniata</taxon>
        <taxon>Vertebrata</taxon>
        <taxon>Euteleostomi</taxon>
        <taxon>Mammalia</taxon>
        <taxon>Eutheria</taxon>
        <taxon>Euarchontoglires</taxon>
        <taxon>Primates</taxon>
        <taxon>Haplorrhini</taxon>
        <taxon>Platyrrhini</taxon>
        <taxon>Cebidae</taxon>
        <taxon>Callitrichinae</taxon>
        <taxon>Saguinus</taxon>
    </lineage>
</organism>
<evidence type="ECO:0000313" key="1">
    <source>
        <dbReference type="EMBL" id="KAK2117160.1"/>
    </source>
</evidence>
<dbReference type="Proteomes" id="UP001266305">
    <property type="component" value="Unassembled WGS sequence"/>
</dbReference>
<proteinExistence type="predicted"/>
<dbReference type="EMBL" id="JASSZA010000002">
    <property type="protein sequence ID" value="KAK2117160.1"/>
    <property type="molecule type" value="Genomic_DNA"/>
</dbReference>
<keyword evidence="2" id="KW-1185">Reference proteome</keyword>
<comment type="caution">
    <text evidence="1">The sequence shown here is derived from an EMBL/GenBank/DDBJ whole genome shotgun (WGS) entry which is preliminary data.</text>
</comment>
<accession>A0ABQ9W6P5</accession>
<sequence>MSNPGTRRNGSSIKIRLTAPLSPGETLIPTPTVTGGFGSYPHVGTFIHFVFNEMPVFPGWLCSATFKSERDVLPWACDLVARLCVDADLSPQRAPEVLDQTASLSSLFHSPRYYSLPSFNSSLKQDGRVANVTVL</sequence>
<gene>
    <name evidence="1" type="ORF">P7K49_004046</name>
</gene>
<name>A0ABQ9W6P5_SAGOE</name>
<reference evidence="1 2" key="1">
    <citation type="submission" date="2023-05" db="EMBL/GenBank/DDBJ databases">
        <title>B98-5 Cell Line De Novo Hybrid Assembly: An Optical Mapping Approach.</title>
        <authorList>
            <person name="Kananen K."/>
            <person name="Auerbach J.A."/>
            <person name="Kautto E."/>
            <person name="Blachly J.S."/>
        </authorList>
    </citation>
    <scope>NUCLEOTIDE SEQUENCE [LARGE SCALE GENOMIC DNA]</scope>
    <source>
        <strain evidence="1">B95-8</strain>
        <tissue evidence="1">Cell line</tissue>
    </source>
</reference>
<evidence type="ECO:0008006" key="3">
    <source>
        <dbReference type="Google" id="ProtNLM"/>
    </source>
</evidence>
<evidence type="ECO:0000313" key="2">
    <source>
        <dbReference type="Proteomes" id="UP001266305"/>
    </source>
</evidence>
<protein>
    <recommendedName>
        <fullName evidence="3">UBC core domain-containing protein</fullName>
    </recommendedName>
</protein>